<dbReference type="PROSITE" id="PS00383">
    <property type="entry name" value="TYR_PHOSPHATASE_1"/>
    <property type="match status" value="1"/>
</dbReference>
<dbReference type="PROSITE" id="PS50020">
    <property type="entry name" value="WW_DOMAIN_2"/>
    <property type="match status" value="1"/>
</dbReference>
<evidence type="ECO:0000256" key="3">
    <source>
        <dbReference type="SAM" id="MobiDB-lite"/>
    </source>
</evidence>
<evidence type="ECO:0000256" key="2">
    <source>
        <dbReference type="PIRSR" id="PIRSR630564-2"/>
    </source>
</evidence>
<reference evidence="6" key="1">
    <citation type="submission" date="2015-04" db="EMBL/GenBank/DDBJ databases">
        <title>The genome sequence of the plant pathogenic Rhizarian Plasmodiophora brassicae reveals insights in its biotrophic life cycle and the origin of chitin synthesis.</title>
        <authorList>
            <person name="Schwelm A."/>
            <person name="Fogelqvist J."/>
            <person name="Knaust A."/>
            <person name="Julke S."/>
            <person name="Lilja T."/>
            <person name="Dhandapani V."/>
            <person name="Bonilla-Rosso G."/>
            <person name="Karlsson M."/>
            <person name="Shevchenko A."/>
            <person name="Choi S.R."/>
            <person name="Kim H.G."/>
            <person name="Park J.Y."/>
            <person name="Lim Y.P."/>
            <person name="Ludwig-Muller J."/>
            <person name="Dixelius C."/>
        </authorList>
    </citation>
    <scope>NUCLEOTIDE SEQUENCE</scope>
    <source>
        <tissue evidence="6">Potato root galls</tissue>
    </source>
</reference>
<evidence type="ECO:0000313" key="6">
    <source>
        <dbReference type="EMBL" id="CRZ06224.1"/>
    </source>
</evidence>
<dbReference type="AlphaFoldDB" id="A0A0H5RCI7"/>
<feature type="active site" description="Phosphocysteine intermediate" evidence="1">
    <location>
        <position position="948"/>
    </location>
</feature>
<dbReference type="CDD" id="cd00201">
    <property type="entry name" value="WW"/>
    <property type="match status" value="1"/>
</dbReference>
<feature type="compositionally biased region" description="Acidic residues" evidence="3">
    <location>
        <begin position="539"/>
        <end position="548"/>
    </location>
</feature>
<name>A0A0H5RCI7_9EUKA</name>
<dbReference type="PROSITE" id="PS51339">
    <property type="entry name" value="PPASE_MYOTUBULARIN"/>
    <property type="match status" value="1"/>
</dbReference>
<dbReference type="InterPro" id="IPR029021">
    <property type="entry name" value="Prot-tyrosine_phosphatase-like"/>
</dbReference>
<sequence>MSLKFRFRSSSSHARVTGAGYKSRDVLLHFHAFLLYGVSMSFEAKIPYLRVRFGSATLRSNVARPISGDTGSFEFDGNVIILHIRKSSVYQGYPDIRISLHLKPPDQDDYKPADPCLGRLRIAVGHYTCENIDIQSKAIFDGTHQVALLMYGMFPIVPENEDSVGRLSISNVFVTNETSQPASSKPLRSATGFAFLRKDKTSVKLKKFMDALSEFTTFIFSSDKEFSKSVGNSILTLLEMFKMEVARQRFYAHLSSVVKEEFRISLFAFQTLVDVFRAVLREASNHRDFATCRKYLELSMHLKVVSPAGDTYLALYSFIKDHEVFKNIKFWELFLLDVLTEERNKSNRAAAYDCINISDSEAWDASAIDQDCEQKNELNLLVVHLLCIFAWYMLSSGVCSDSVSTFCSDMCNRNAVSEDVIILLRKFVRLLSFRTQFAMSPSDFFNGDNSNPGFSADLVRSSSLLKIFKTPSCDMFSVLELLDESRAKSLQSSARVDHNGTRRLETKNGWTRYQTPDGDDYFYNDVTNGSQWNVPDGFNDSESEIEDDSSGKDDRVNMSNSGDDVSPPPIIGSGGSTLISGEIVLRTLYAVIDENITPRPKGSLLLTTYRLIFIKDTKLDASVDTKSIAIFVASAPEPSPSQYNSTFGVHAISKFSVKQISEANGSDKLLHITLKDSQHLRYRLLTANIHTNKVNRDQLISEFCHLMIWAAFPKSVDQLFAFRYKLSVATPDDGWNIYRPDEEYRRMGVAFSQVWRRVALNSDYRFCSTYPAVFYVPAAMSNDVLRRISCFRSRARIPVLSYFNTESGAAMLRSAQPKTGVTRSHCFEDEQLILSANVRYIIDCRPKINARGNKVLGGGFESTARYPDCQVVFMGIENIHAIRESFRAMMDSISDVSMNFFVENAELHASNPQLADCDWNRHLKQVLLAASFTSWKLHNEQVSLLVHCSDGWDRTAQITSLSMMLMDPFFRSISGFIVLIEKEWISFGHKFHQRIGHGDSVYSDPQRSPIFIQFLDATWQLMSQFPTVFEFTVDLLLFIAHELFECKFGTFLCNSDRERSQIHLRSKTISLWTQVSINRDSYLNHLYRPCSTLLRPNCGLYALNIFPFYLRFNPSRSLIPAPLEVINKRVLEIYRSGDKHERNLRQQMFSQFREREISYLQAIKSLQASRDGTGVEDTRDWLDILQRNFVCPHPLHDARLLTEKQNLETGNSVTSNMGFFRSGQAVHWPLDENSVPSTVTDADIGTSRKRSESVP</sequence>
<evidence type="ECO:0000256" key="1">
    <source>
        <dbReference type="PIRSR" id="PIRSR630564-1"/>
    </source>
</evidence>
<feature type="region of interest" description="Disordered" evidence="3">
    <location>
        <begin position="1231"/>
        <end position="1255"/>
    </location>
</feature>
<dbReference type="SUPFAM" id="SSF52799">
    <property type="entry name" value="(Phosphotyrosine protein) phosphatases II"/>
    <property type="match status" value="1"/>
</dbReference>
<feature type="binding site" evidence="2">
    <location>
        <begin position="878"/>
        <end position="879"/>
    </location>
    <ligand>
        <name>substrate</name>
    </ligand>
</feature>
<feature type="region of interest" description="Disordered" evidence="3">
    <location>
        <begin position="533"/>
        <end position="572"/>
    </location>
</feature>
<dbReference type="GO" id="GO:0005737">
    <property type="term" value="C:cytoplasm"/>
    <property type="evidence" value="ECO:0007669"/>
    <property type="project" value="TreeGrafter"/>
</dbReference>
<dbReference type="PANTHER" id="PTHR10807">
    <property type="entry name" value="MYOTUBULARIN-RELATED"/>
    <property type="match status" value="1"/>
</dbReference>
<dbReference type="SMART" id="SM00404">
    <property type="entry name" value="PTPc_motif"/>
    <property type="match status" value="1"/>
</dbReference>
<dbReference type="InterPro" id="IPR030564">
    <property type="entry name" value="Myotubularin"/>
</dbReference>
<evidence type="ECO:0000259" key="4">
    <source>
        <dbReference type="PROSITE" id="PS50020"/>
    </source>
</evidence>
<dbReference type="PROSITE" id="PS01159">
    <property type="entry name" value="WW_DOMAIN_1"/>
    <property type="match status" value="1"/>
</dbReference>
<organism evidence="6">
    <name type="scientific">Spongospora subterranea</name>
    <dbReference type="NCBI Taxonomy" id="70186"/>
    <lineage>
        <taxon>Eukaryota</taxon>
        <taxon>Sar</taxon>
        <taxon>Rhizaria</taxon>
        <taxon>Endomyxa</taxon>
        <taxon>Phytomyxea</taxon>
        <taxon>Plasmodiophorida</taxon>
        <taxon>Plasmodiophoridae</taxon>
        <taxon>Spongospora</taxon>
    </lineage>
</organism>
<dbReference type="InterPro" id="IPR010569">
    <property type="entry name" value="Myotubularin-like_Pase_dom"/>
</dbReference>
<dbReference type="SMART" id="SM00456">
    <property type="entry name" value="WW"/>
    <property type="match status" value="1"/>
</dbReference>
<evidence type="ECO:0000259" key="5">
    <source>
        <dbReference type="PROSITE" id="PS51339"/>
    </source>
</evidence>
<feature type="domain" description="Myotubularin phosphatase" evidence="5">
    <location>
        <begin position="734"/>
        <end position="1110"/>
    </location>
</feature>
<dbReference type="Gene3D" id="2.20.70.10">
    <property type="match status" value="1"/>
</dbReference>
<dbReference type="PANTHER" id="PTHR10807:SF128">
    <property type="entry name" value="PHOSPHATIDYLINOSITOL-3,5-BISPHOSPHATE 3-PHOSPHATASE"/>
    <property type="match status" value="1"/>
</dbReference>
<dbReference type="SUPFAM" id="SSF51045">
    <property type="entry name" value="WW domain"/>
    <property type="match status" value="1"/>
</dbReference>
<dbReference type="Pfam" id="PF06602">
    <property type="entry name" value="Myotub-related"/>
    <property type="match status" value="1"/>
</dbReference>
<feature type="binding site" evidence="2">
    <location>
        <begin position="948"/>
        <end position="954"/>
    </location>
    <ligand>
        <name>substrate</name>
    </ligand>
</feature>
<dbReference type="InterPro" id="IPR003595">
    <property type="entry name" value="Tyr_Pase_cat"/>
</dbReference>
<accession>A0A0H5RCI7</accession>
<dbReference type="InterPro" id="IPR036020">
    <property type="entry name" value="WW_dom_sf"/>
</dbReference>
<dbReference type="EMBL" id="HACM01005782">
    <property type="protein sequence ID" value="CRZ06224.1"/>
    <property type="molecule type" value="Transcribed_RNA"/>
</dbReference>
<proteinExistence type="predicted"/>
<protein>
    <submittedName>
        <fullName evidence="6">Uncharacterized protein</fullName>
    </submittedName>
</protein>
<dbReference type="InterPro" id="IPR016130">
    <property type="entry name" value="Tyr_Pase_AS"/>
</dbReference>
<dbReference type="InterPro" id="IPR001202">
    <property type="entry name" value="WW_dom"/>
</dbReference>
<feature type="domain" description="WW" evidence="4">
    <location>
        <begin position="504"/>
        <end position="537"/>
    </location>
</feature>